<dbReference type="EMBL" id="JACADJ010000009">
    <property type="protein sequence ID" value="NWH04263.1"/>
    <property type="molecule type" value="Genomic_DNA"/>
</dbReference>
<comment type="caution">
    <text evidence="1">The sequence shown here is derived from an EMBL/GenBank/DDBJ whole genome shotgun (WGS) entry which is preliminary data.</text>
</comment>
<evidence type="ECO:0000313" key="2">
    <source>
        <dbReference type="Proteomes" id="UP000553343"/>
    </source>
</evidence>
<proteinExistence type="predicted"/>
<organism evidence="1 2">
    <name type="scientific">Desulfobacter latus</name>
    <dbReference type="NCBI Taxonomy" id="2292"/>
    <lineage>
        <taxon>Bacteria</taxon>
        <taxon>Pseudomonadati</taxon>
        <taxon>Thermodesulfobacteriota</taxon>
        <taxon>Desulfobacteria</taxon>
        <taxon>Desulfobacterales</taxon>
        <taxon>Desulfobacteraceae</taxon>
        <taxon>Desulfobacter</taxon>
    </lineage>
</organism>
<dbReference type="RefSeq" id="WP_178365714.1">
    <property type="nucleotide sequence ID" value="NZ_JACADJ010000009.1"/>
</dbReference>
<keyword evidence="2" id="KW-1185">Reference proteome</keyword>
<accession>A0A850SXV3</accession>
<sequence length="120" mass="13649">MNKKIKVLEKIARIKGVREFLLVDENRVIKSHGAKDPEKKAESLINCSQKAGSISKSGYQYLFFSRENQNHLLVFPVGTFALGIIQEKGVNSLMLANQVKKALKDIDFLYEIKESLTHDR</sequence>
<dbReference type="AlphaFoldDB" id="A0A850SXV3"/>
<evidence type="ECO:0008006" key="3">
    <source>
        <dbReference type="Google" id="ProtNLM"/>
    </source>
</evidence>
<gene>
    <name evidence="1" type="ORF">HXW94_04555</name>
</gene>
<evidence type="ECO:0000313" key="1">
    <source>
        <dbReference type="EMBL" id="NWH04263.1"/>
    </source>
</evidence>
<name>A0A850SXV3_9BACT</name>
<reference evidence="1 2" key="1">
    <citation type="submission" date="2020-06" db="EMBL/GenBank/DDBJ databases">
        <title>High-quality draft genome of sulfate reducer Desulfobacter latus type strain AcrS2 isolated from marine sediment.</title>
        <authorList>
            <person name="Hoppe M."/>
            <person name="Larsen C.K."/>
            <person name="Marshall I.P.G."/>
            <person name="Schramm A."/>
            <person name="Marietou A.G."/>
        </authorList>
    </citation>
    <scope>NUCLEOTIDE SEQUENCE [LARGE SCALE GENOMIC DNA]</scope>
    <source>
        <strain evidence="1 2">AcRS2</strain>
    </source>
</reference>
<protein>
    <recommendedName>
        <fullName evidence="3">Roadblock/LC7 domain-containing protein</fullName>
    </recommendedName>
</protein>
<dbReference type="Proteomes" id="UP000553343">
    <property type="component" value="Unassembled WGS sequence"/>
</dbReference>